<dbReference type="GO" id="GO:0034626">
    <property type="term" value="P:fatty acid elongation, polyunsaturated fatty acid"/>
    <property type="evidence" value="ECO:0007669"/>
    <property type="project" value="TreeGrafter"/>
</dbReference>
<dbReference type="GO" id="GO:0005789">
    <property type="term" value="C:endoplasmic reticulum membrane"/>
    <property type="evidence" value="ECO:0007669"/>
    <property type="project" value="TreeGrafter"/>
</dbReference>
<dbReference type="AlphaFoldDB" id="A0A7R8W914"/>
<dbReference type="GO" id="GO:0042761">
    <property type="term" value="P:very long-chain fatty acid biosynthetic process"/>
    <property type="evidence" value="ECO:0007669"/>
    <property type="project" value="TreeGrafter"/>
</dbReference>
<sequence length="170" mass="19712">MKLSTTSNLTLGFNQLDPHANLPLHNFSQSVFQIPSTPLPVEQFFDAANCYRWLRANFPASIILSIFYIVAIFVFQDLMKTKPPIKLKIPLFLWNLSLALFSILGTYRLLPWAIKEWRTYGFHRIVCKASGPWLALLMYGSYLVLFARFFKESYGKREAKEAVTVERKKL</sequence>
<dbReference type="Pfam" id="PF01151">
    <property type="entry name" value="ELO"/>
    <property type="match status" value="1"/>
</dbReference>
<name>A0A7R8W914_9CRUS</name>
<dbReference type="EMBL" id="OB660446">
    <property type="protein sequence ID" value="CAD7224823.1"/>
    <property type="molecule type" value="Genomic_DNA"/>
</dbReference>
<dbReference type="GO" id="GO:0019367">
    <property type="term" value="P:fatty acid elongation, saturated fatty acid"/>
    <property type="evidence" value="ECO:0007669"/>
    <property type="project" value="TreeGrafter"/>
</dbReference>
<keyword evidence="8 10" id="KW-0472">Membrane</keyword>
<keyword evidence="3 10" id="KW-0808">Transferase</keyword>
<dbReference type="GO" id="GO:0034625">
    <property type="term" value="P:fatty acid elongation, monounsaturated fatty acid"/>
    <property type="evidence" value="ECO:0007669"/>
    <property type="project" value="TreeGrafter"/>
</dbReference>
<gene>
    <name evidence="11" type="ORF">CTOB1V02_LOCUS2776</name>
</gene>
<evidence type="ECO:0000256" key="8">
    <source>
        <dbReference type="ARBA" id="ARBA00023136"/>
    </source>
</evidence>
<dbReference type="InterPro" id="IPR002076">
    <property type="entry name" value="ELO_fam"/>
</dbReference>
<evidence type="ECO:0000256" key="10">
    <source>
        <dbReference type="RuleBase" id="RU361115"/>
    </source>
</evidence>
<keyword evidence="2 10" id="KW-0444">Lipid biosynthesis</keyword>
<comment type="subcellular location">
    <subcellularLocation>
        <location evidence="1">Membrane</location>
        <topology evidence="1">Multi-pass membrane protein</topology>
    </subcellularLocation>
</comment>
<feature type="transmembrane region" description="Helical" evidence="10">
    <location>
        <begin position="130"/>
        <end position="150"/>
    </location>
</feature>
<evidence type="ECO:0000256" key="7">
    <source>
        <dbReference type="ARBA" id="ARBA00023098"/>
    </source>
</evidence>
<organism evidence="11">
    <name type="scientific">Cyprideis torosa</name>
    <dbReference type="NCBI Taxonomy" id="163714"/>
    <lineage>
        <taxon>Eukaryota</taxon>
        <taxon>Metazoa</taxon>
        <taxon>Ecdysozoa</taxon>
        <taxon>Arthropoda</taxon>
        <taxon>Crustacea</taxon>
        <taxon>Oligostraca</taxon>
        <taxon>Ostracoda</taxon>
        <taxon>Podocopa</taxon>
        <taxon>Podocopida</taxon>
        <taxon>Cytherocopina</taxon>
        <taxon>Cytheroidea</taxon>
        <taxon>Cytherideidae</taxon>
        <taxon>Cyprideis</taxon>
    </lineage>
</organism>
<feature type="transmembrane region" description="Helical" evidence="10">
    <location>
        <begin position="91"/>
        <end position="110"/>
    </location>
</feature>
<evidence type="ECO:0000256" key="5">
    <source>
        <dbReference type="ARBA" id="ARBA00022832"/>
    </source>
</evidence>
<dbReference type="GO" id="GO:0030148">
    <property type="term" value="P:sphingolipid biosynthetic process"/>
    <property type="evidence" value="ECO:0007669"/>
    <property type="project" value="TreeGrafter"/>
</dbReference>
<dbReference type="PANTHER" id="PTHR11157:SF17">
    <property type="entry name" value="ELONGATION OF VERY LONG CHAIN FATTY ACIDS PROTEIN 6"/>
    <property type="match status" value="1"/>
</dbReference>
<evidence type="ECO:0000256" key="4">
    <source>
        <dbReference type="ARBA" id="ARBA00022692"/>
    </source>
</evidence>
<keyword evidence="4 10" id="KW-0812">Transmembrane</keyword>
<protein>
    <recommendedName>
        <fullName evidence="10">Elongation of very long chain fatty acids protein</fullName>
        <ecNumber evidence="10">2.3.1.199</ecNumber>
    </recommendedName>
    <alternativeName>
        <fullName evidence="10">Very-long-chain 3-oxoacyl-CoA synthase</fullName>
    </alternativeName>
</protein>
<comment type="catalytic activity">
    <reaction evidence="10">
        <text>a very-long-chain acyl-CoA + malonyl-CoA + H(+) = a very-long-chain 3-oxoacyl-CoA + CO2 + CoA</text>
        <dbReference type="Rhea" id="RHEA:32727"/>
        <dbReference type="ChEBI" id="CHEBI:15378"/>
        <dbReference type="ChEBI" id="CHEBI:16526"/>
        <dbReference type="ChEBI" id="CHEBI:57287"/>
        <dbReference type="ChEBI" id="CHEBI:57384"/>
        <dbReference type="ChEBI" id="CHEBI:90725"/>
        <dbReference type="ChEBI" id="CHEBI:90736"/>
        <dbReference type="EC" id="2.3.1.199"/>
    </reaction>
</comment>
<accession>A0A7R8W914</accession>
<evidence type="ECO:0000313" key="11">
    <source>
        <dbReference type="EMBL" id="CAD7224823.1"/>
    </source>
</evidence>
<comment type="caution">
    <text evidence="10">Lacks conserved residue(s) required for the propagation of feature annotation.</text>
</comment>
<comment type="similarity">
    <text evidence="10">Belongs to the ELO family.</text>
</comment>
<keyword evidence="5 10" id="KW-0276">Fatty acid metabolism</keyword>
<feature type="transmembrane region" description="Helical" evidence="10">
    <location>
        <begin position="58"/>
        <end position="79"/>
    </location>
</feature>
<evidence type="ECO:0000256" key="6">
    <source>
        <dbReference type="ARBA" id="ARBA00022989"/>
    </source>
</evidence>
<dbReference type="PANTHER" id="PTHR11157">
    <property type="entry name" value="FATTY ACID ACYL TRANSFERASE-RELATED"/>
    <property type="match status" value="1"/>
</dbReference>
<dbReference type="EC" id="2.3.1.199" evidence="10"/>
<keyword evidence="9 10" id="KW-0275">Fatty acid biosynthesis</keyword>
<evidence type="ECO:0000256" key="9">
    <source>
        <dbReference type="ARBA" id="ARBA00023160"/>
    </source>
</evidence>
<proteinExistence type="inferred from homology"/>
<keyword evidence="7 10" id="KW-0443">Lipid metabolism</keyword>
<reference evidence="11" key="1">
    <citation type="submission" date="2020-11" db="EMBL/GenBank/DDBJ databases">
        <authorList>
            <person name="Tran Van P."/>
        </authorList>
    </citation>
    <scope>NUCLEOTIDE SEQUENCE</scope>
</reference>
<evidence type="ECO:0000256" key="1">
    <source>
        <dbReference type="ARBA" id="ARBA00004141"/>
    </source>
</evidence>
<keyword evidence="6 10" id="KW-1133">Transmembrane helix</keyword>
<dbReference type="GO" id="GO:0009922">
    <property type="term" value="F:fatty acid elongase activity"/>
    <property type="evidence" value="ECO:0007669"/>
    <property type="project" value="UniProtKB-EC"/>
</dbReference>
<evidence type="ECO:0000256" key="2">
    <source>
        <dbReference type="ARBA" id="ARBA00022516"/>
    </source>
</evidence>
<evidence type="ECO:0000256" key="3">
    <source>
        <dbReference type="ARBA" id="ARBA00022679"/>
    </source>
</evidence>